<keyword evidence="3" id="KW-0560">Oxidoreductase</keyword>
<protein>
    <submittedName>
        <fullName evidence="4">2-nitropropane dioxygenase</fullName>
    </submittedName>
</protein>
<sequence length="349" mass="36920">MGALHTEITKLLGIRHPVLLAGMGNIAHRDLVAAVSNAGGLGTIGGIFLNPKMLRKEIKAVKALLHDKQSPKFGVDLLIPKVGSGARKTNSDYNEGNLPELINVIIEEKTTLFVSAVGVPPRWVVEKLHKAGIPVMNMCGAPRHAHKAIEVGCDIVCCQGSEGGGHTGDIGTSVLVPECVDICRGKTSELTGGPVLVVAAGGIFDGRGLAAALAYGAHAVWVGTRFVATKEAAASRIHKKNLLASTSSDTIRTLIYSGRPLRCIKNDYIMDWEENRSSEIKALTAKGVLPYQQDMADKQKSGESFSIARSMPHLCGQCAGPIHEVTTAAEVVEELVQGAISAIKTISKL</sequence>
<dbReference type="PANTHER" id="PTHR32332">
    <property type="entry name" value="2-NITROPROPANE DIOXYGENASE"/>
    <property type="match status" value="1"/>
</dbReference>
<dbReference type="Gene3D" id="3.20.20.70">
    <property type="entry name" value="Aldolase class I"/>
    <property type="match status" value="1"/>
</dbReference>
<dbReference type="CDD" id="cd04730">
    <property type="entry name" value="NPD_like"/>
    <property type="match status" value="1"/>
</dbReference>
<dbReference type="InterPro" id="IPR013785">
    <property type="entry name" value="Aldolase_TIM"/>
</dbReference>
<dbReference type="PANTHER" id="PTHR32332:SF31">
    <property type="entry name" value="2-NITROPROPANE DIOXYGENASE FAMILY, PUTATIVE (AFU_ORTHOLOGUE AFUA_2G09850)-RELATED"/>
    <property type="match status" value="1"/>
</dbReference>
<evidence type="ECO:0000256" key="2">
    <source>
        <dbReference type="ARBA" id="ARBA00022643"/>
    </source>
</evidence>
<evidence type="ECO:0000256" key="1">
    <source>
        <dbReference type="ARBA" id="ARBA00022630"/>
    </source>
</evidence>
<dbReference type="GO" id="GO:0018580">
    <property type="term" value="F:nitronate monooxygenase activity"/>
    <property type="evidence" value="ECO:0007669"/>
    <property type="project" value="InterPro"/>
</dbReference>
<proteinExistence type="evidence at transcript level"/>
<accession>A0A6A7FW60</accession>
<keyword evidence="4" id="KW-0223">Dioxygenase</keyword>
<dbReference type="Pfam" id="PF03060">
    <property type="entry name" value="NMO"/>
    <property type="match status" value="1"/>
</dbReference>
<dbReference type="AlphaFoldDB" id="A0A6A7FW60"/>
<dbReference type="EMBL" id="IACT01002975">
    <property type="protein sequence ID" value="LAC22229.1"/>
    <property type="molecule type" value="mRNA"/>
</dbReference>
<dbReference type="GO" id="GO:0051213">
    <property type="term" value="F:dioxygenase activity"/>
    <property type="evidence" value="ECO:0007669"/>
    <property type="project" value="UniProtKB-KW"/>
</dbReference>
<evidence type="ECO:0000256" key="3">
    <source>
        <dbReference type="ARBA" id="ARBA00023002"/>
    </source>
</evidence>
<name>A0A6A7FW60_9CRUS</name>
<reference evidence="4" key="1">
    <citation type="submission" date="2017-11" db="EMBL/GenBank/DDBJ databases">
        <title>The sensing device of the deep-sea amphipod.</title>
        <authorList>
            <person name="Kobayashi H."/>
            <person name="Nagahama T."/>
            <person name="Arai W."/>
            <person name="Sasagawa Y."/>
            <person name="Umeda M."/>
            <person name="Hayashi T."/>
            <person name="Nikaido I."/>
            <person name="Watanabe H."/>
            <person name="Oguri K."/>
            <person name="Kitazato H."/>
            <person name="Fujioka K."/>
            <person name="Kido Y."/>
            <person name="Takami H."/>
        </authorList>
    </citation>
    <scope>NUCLEOTIDE SEQUENCE</scope>
    <source>
        <tissue evidence="4">Whole body</tissue>
    </source>
</reference>
<organism evidence="4">
    <name type="scientific">Hirondellea gigas</name>
    <dbReference type="NCBI Taxonomy" id="1518452"/>
    <lineage>
        <taxon>Eukaryota</taxon>
        <taxon>Metazoa</taxon>
        <taxon>Ecdysozoa</taxon>
        <taxon>Arthropoda</taxon>
        <taxon>Crustacea</taxon>
        <taxon>Multicrustacea</taxon>
        <taxon>Malacostraca</taxon>
        <taxon>Eumalacostraca</taxon>
        <taxon>Peracarida</taxon>
        <taxon>Amphipoda</taxon>
        <taxon>Amphilochidea</taxon>
        <taxon>Lysianassida</taxon>
        <taxon>Lysianassidira</taxon>
        <taxon>Lysianassoidea</taxon>
        <taxon>Lysianassidae</taxon>
        <taxon>Hirondellea</taxon>
    </lineage>
</organism>
<evidence type="ECO:0000313" key="4">
    <source>
        <dbReference type="EMBL" id="LAC22229.1"/>
    </source>
</evidence>
<keyword evidence="1" id="KW-0285">Flavoprotein</keyword>
<keyword evidence="2" id="KW-0288">FMN</keyword>
<dbReference type="SUPFAM" id="SSF51412">
    <property type="entry name" value="Inosine monophosphate dehydrogenase (IMPDH)"/>
    <property type="match status" value="1"/>
</dbReference>
<dbReference type="InterPro" id="IPR004136">
    <property type="entry name" value="NMO"/>
</dbReference>